<evidence type="ECO:0000256" key="1">
    <source>
        <dbReference type="SAM" id="MobiDB-lite"/>
    </source>
</evidence>
<organism evidence="3 4">
    <name type="scientific">Fusarium irregulare</name>
    <dbReference type="NCBI Taxonomy" id="2494466"/>
    <lineage>
        <taxon>Eukaryota</taxon>
        <taxon>Fungi</taxon>
        <taxon>Dikarya</taxon>
        <taxon>Ascomycota</taxon>
        <taxon>Pezizomycotina</taxon>
        <taxon>Sordariomycetes</taxon>
        <taxon>Hypocreomycetidae</taxon>
        <taxon>Hypocreales</taxon>
        <taxon>Nectriaceae</taxon>
        <taxon>Fusarium</taxon>
        <taxon>Fusarium incarnatum-equiseti species complex</taxon>
    </lineage>
</organism>
<accession>A0A9W8U7L1</accession>
<protein>
    <submittedName>
        <fullName evidence="3">Uncharacterized protein</fullName>
    </submittedName>
</protein>
<evidence type="ECO:0000313" key="3">
    <source>
        <dbReference type="EMBL" id="KAJ4009479.1"/>
    </source>
</evidence>
<keyword evidence="2" id="KW-0732">Signal</keyword>
<keyword evidence="4" id="KW-1185">Reference proteome</keyword>
<dbReference type="Proteomes" id="UP001152130">
    <property type="component" value="Unassembled WGS sequence"/>
</dbReference>
<feature type="signal peptide" evidence="2">
    <location>
        <begin position="1"/>
        <end position="18"/>
    </location>
</feature>
<reference evidence="3" key="1">
    <citation type="submission" date="2022-10" db="EMBL/GenBank/DDBJ databases">
        <title>Fusarium specimens isolated from Avocado Roots.</title>
        <authorList>
            <person name="Stajich J."/>
            <person name="Roper C."/>
            <person name="Heimlech-Rivalta G."/>
        </authorList>
    </citation>
    <scope>NUCLEOTIDE SEQUENCE</scope>
    <source>
        <strain evidence="3">CF00143</strain>
    </source>
</reference>
<feature type="region of interest" description="Disordered" evidence="1">
    <location>
        <begin position="91"/>
        <end position="119"/>
    </location>
</feature>
<gene>
    <name evidence="3" type="ORF">NW766_008596</name>
</gene>
<proteinExistence type="predicted"/>
<evidence type="ECO:0000256" key="2">
    <source>
        <dbReference type="SAM" id="SignalP"/>
    </source>
</evidence>
<sequence>MLRRRILPLTLWVQLTVAFGSDMLELKTGSEMVSLSDAAMSEILLPDSVSNFTEISNHSAYTQDNVNALIRDTTHVLTAYDAVREAIPASQADAAAATPNNAAQANATIHQPKSAAPAA</sequence>
<dbReference type="EMBL" id="JAPDHF010000013">
    <property type="protein sequence ID" value="KAJ4009479.1"/>
    <property type="molecule type" value="Genomic_DNA"/>
</dbReference>
<feature type="compositionally biased region" description="Low complexity" evidence="1">
    <location>
        <begin position="91"/>
        <end position="109"/>
    </location>
</feature>
<evidence type="ECO:0000313" key="4">
    <source>
        <dbReference type="Proteomes" id="UP001152130"/>
    </source>
</evidence>
<dbReference type="AlphaFoldDB" id="A0A9W8U7L1"/>
<feature type="chain" id="PRO_5040876689" evidence="2">
    <location>
        <begin position="19"/>
        <end position="119"/>
    </location>
</feature>
<name>A0A9W8U7L1_9HYPO</name>
<comment type="caution">
    <text evidence="3">The sequence shown here is derived from an EMBL/GenBank/DDBJ whole genome shotgun (WGS) entry which is preliminary data.</text>
</comment>